<dbReference type="InterPro" id="IPR018149">
    <property type="entry name" value="Lys-tRNA-synth_II_C"/>
</dbReference>
<dbReference type="Pfam" id="PF00152">
    <property type="entry name" value="tRNA-synt_2"/>
    <property type="match status" value="1"/>
</dbReference>
<dbReference type="OrthoDB" id="9801152at2"/>
<dbReference type="RefSeq" id="WP_153021891.1">
    <property type="nucleotide sequence ID" value="NZ_BAABIH010000013.1"/>
</dbReference>
<dbReference type="InterPro" id="IPR006195">
    <property type="entry name" value="aa-tRNA-synth_II"/>
</dbReference>
<evidence type="ECO:0000256" key="7">
    <source>
        <dbReference type="ARBA" id="ARBA00023146"/>
    </source>
</evidence>
<dbReference type="GO" id="GO:0005524">
    <property type="term" value="F:ATP binding"/>
    <property type="evidence" value="ECO:0007669"/>
    <property type="project" value="UniProtKB-KW"/>
</dbReference>
<dbReference type="EC" id="6.1.1.6" evidence="10"/>
<feature type="transmembrane region" description="Helical" evidence="8">
    <location>
        <begin position="79"/>
        <end position="101"/>
    </location>
</feature>
<keyword evidence="7" id="KW-0030">Aminoacyl-tRNA synthetase</keyword>
<dbReference type="InterPro" id="IPR044136">
    <property type="entry name" value="Lys-tRNA-ligase_II_N"/>
</dbReference>
<dbReference type="InterPro" id="IPR012340">
    <property type="entry name" value="NA-bd_OB-fold"/>
</dbReference>
<dbReference type="InterPro" id="IPR031553">
    <property type="entry name" value="tRNA-synt_2_TM"/>
</dbReference>
<dbReference type="InterPro" id="IPR004365">
    <property type="entry name" value="NA-bd_OB_tRNA"/>
</dbReference>
<dbReference type="NCBIfam" id="NF002821">
    <property type="entry name" value="PRK02983.1"/>
    <property type="match status" value="1"/>
</dbReference>
<dbReference type="Pfam" id="PF09924">
    <property type="entry name" value="LPG_synthase_C"/>
    <property type="match status" value="1"/>
</dbReference>
<dbReference type="PROSITE" id="PS50862">
    <property type="entry name" value="AA_TRNA_LIGASE_II"/>
    <property type="match status" value="1"/>
</dbReference>
<dbReference type="GO" id="GO:0005829">
    <property type="term" value="C:cytosol"/>
    <property type="evidence" value="ECO:0007669"/>
    <property type="project" value="TreeGrafter"/>
</dbReference>
<dbReference type="Gene3D" id="3.30.930.10">
    <property type="entry name" value="Bira Bifunctional Protein, Domain 2"/>
    <property type="match status" value="1"/>
</dbReference>
<dbReference type="NCBIfam" id="NF001756">
    <property type="entry name" value="PRK00484.1"/>
    <property type="match status" value="1"/>
</dbReference>
<evidence type="ECO:0000256" key="4">
    <source>
        <dbReference type="ARBA" id="ARBA00022741"/>
    </source>
</evidence>
<keyword evidence="4" id="KW-0547">Nucleotide-binding</keyword>
<reference evidence="10 11" key="1">
    <citation type="submission" date="2019-10" db="EMBL/GenBank/DDBJ databases">
        <title>Genome sequence of Luteimicrobium xylanilyticum HY-24.</title>
        <authorList>
            <person name="Kim D.Y."/>
            <person name="Park H.-Y."/>
        </authorList>
    </citation>
    <scope>NUCLEOTIDE SEQUENCE [LARGE SCALE GENOMIC DNA]</scope>
    <source>
        <strain evidence="10 11">HY-24</strain>
    </source>
</reference>
<dbReference type="InterPro" id="IPR045864">
    <property type="entry name" value="aa-tRNA-synth_II/BPL/LPL"/>
</dbReference>
<dbReference type="SUPFAM" id="SSF50249">
    <property type="entry name" value="Nucleic acid-binding proteins"/>
    <property type="match status" value="1"/>
</dbReference>
<dbReference type="Pfam" id="PF16995">
    <property type="entry name" value="tRNA-synt_2_TM"/>
    <property type="match status" value="1"/>
</dbReference>
<dbReference type="AlphaFoldDB" id="A0A5P9Q9D3"/>
<dbReference type="GO" id="GO:0004824">
    <property type="term" value="F:lysine-tRNA ligase activity"/>
    <property type="evidence" value="ECO:0007669"/>
    <property type="project" value="UniProtKB-EC"/>
</dbReference>
<name>A0A5P9Q9D3_9MICO</name>
<feature type="transmembrane region" description="Helical" evidence="8">
    <location>
        <begin position="113"/>
        <end position="137"/>
    </location>
</feature>
<organism evidence="10 11">
    <name type="scientific">Luteimicrobium xylanilyticum</name>
    <dbReference type="NCBI Taxonomy" id="1133546"/>
    <lineage>
        <taxon>Bacteria</taxon>
        <taxon>Bacillati</taxon>
        <taxon>Actinomycetota</taxon>
        <taxon>Actinomycetes</taxon>
        <taxon>Micrococcales</taxon>
        <taxon>Luteimicrobium</taxon>
    </lineage>
</organism>
<evidence type="ECO:0000313" key="10">
    <source>
        <dbReference type="EMBL" id="QFU97025.1"/>
    </source>
</evidence>
<dbReference type="GO" id="GO:0006430">
    <property type="term" value="P:lysyl-tRNA aminoacylation"/>
    <property type="evidence" value="ECO:0007669"/>
    <property type="project" value="InterPro"/>
</dbReference>
<comment type="subcellular location">
    <subcellularLocation>
        <location evidence="1">Membrane</location>
        <topology evidence="1">Multi-pass membrane protein</topology>
    </subcellularLocation>
</comment>
<dbReference type="Proteomes" id="UP000326702">
    <property type="component" value="Chromosome"/>
</dbReference>
<evidence type="ECO:0000256" key="1">
    <source>
        <dbReference type="ARBA" id="ARBA00004141"/>
    </source>
</evidence>
<feature type="transmembrane region" description="Helical" evidence="8">
    <location>
        <begin position="52"/>
        <end position="72"/>
    </location>
</feature>
<dbReference type="GO" id="GO:0016020">
    <property type="term" value="C:membrane"/>
    <property type="evidence" value="ECO:0007669"/>
    <property type="project" value="UniProtKB-SubCell"/>
</dbReference>
<dbReference type="Gene3D" id="2.40.50.140">
    <property type="entry name" value="Nucleic acid-binding proteins"/>
    <property type="match status" value="1"/>
</dbReference>
<feature type="transmembrane region" description="Helical" evidence="8">
    <location>
        <begin position="21"/>
        <end position="40"/>
    </location>
</feature>
<dbReference type="EMBL" id="CP045529">
    <property type="protein sequence ID" value="QFU97025.1"/>
    <property type="molecule type" value="Genomic_DNA"/>
</dbReference>
<dbReference type="InterPro" id="IPR004364">
    <property type="entry name" value="Aa-tRNA-synt_II"/>
</dbReference>
<dbReference type="SUPFAM" id="SSF55681">
    <property type="entry name" value="Class II aaRS and biotin synthetases"/>
    <property type="match status" value="1"/>
</dbReference>
<dbReference type="KEGG" id="lxl:KDY119_00518"/>
<dbReference type="Pfam" id="PF01336">
    <property type="entry name" value="tRNA_anti-codon"/>
    <property type="match status" value="1"/>
</dbReference>
<dbReference type="CDD" id="cd04322">
    <property type="entry name" value="LysRS_N"/>
    <property type="match status" value="1"/>
</dbReference>
<evidence type="ECO:0000256" key="8">
    <source>
        <dbReference type="SAM" id="Phobius"/>
    </source>
</evidence>
<keyword evidence="11" id="KW-1185">Reference proteome</keyword>
<evidence type="ECO:0000256" key="2">
    <source>
        <dbReference type="ARBA" id="ARBA00022598"/>
    </source>
</evidence>
<sequence length="1099" mass="118585">MLPRALDPEDVAAHAGRVLQCLLAWSVVSIPLVWAAPHLVRDVDAALRVTGVPVRPSAFHAVLIALVTSGFLSRKRAALWFVVLVWQLPAVVVAGVSVALWSTPDGRALLAQAHVQVPAALAAGVVGALATTLLVRARSAFPAPLARGSWWRAGAVLVGGLVAAAALSRGILQAVPHGVDRVRDTGLRQLLASTALHPVDLPLDPGPAWVGQLAGLLAAGALLAAIAVFLRSAPHDRGLGPEDELDVRRLLLTTRLDAADSLGYFATRDDRAVVWAPGRSAAVSYRVVSGVCLAAGDPLGDPDRWPAAVREWLELARSRGWAPAVLSASEQGARAYADAGLHVLGLGDEAVLDPASFHPDGRALAGVRRAVRHAEQAGYHVLVRRQADVPEAELAELGRLADSWRDGEVERGFSMSLGRFGDARDGRVVVVTAHDGTGATAGLLTFVPWGARGLSLDVMRRAPEAVGGVTELMVVRLVEHQAARRGGRVSLNFAMFREPLAQGARLGATPREKLQRAALLLASRRWQLDSLYRANEKYLPEWRTRYWCYDTAAQITLISYAAAQAEGFLPAAPALPFLAGRPAWRGGEEPRPAPQPARAAAVRALENELGAPRPSERRLTDQEASRRTALRELRREGVDPYPATVTRTHALDDVLHVLDDGSLPLGAPVSVTGRVVRVRDHGGVLFAVLRERTSELQVMFTADRPAGTALWRRTVDLADHVAVTGHLVRSRTGEPTVHATSWTMAAKALRPPARALGDEARVRLRHQHLALDDLAAADLEARSAIVRALRDTLHARRFVEVETPVLQRTHGGANARPFVTHINAYDADLALRIAPELYLKRLCVGGVGRVFEIGRNFRNEGADATHNPEFTSLEAYESHGDYTTMRALARDLVLAAAVAAHGEPVARRGDDVVRLDGDWPVVTVHEAVSRAVGVRVTPDTDATTLRELGARHHVQVPDGTTPGQLVTELYEELVEPATVEPTFYTDFPVETSPLTRAHRADPRLAERWDLVAAGMELGTAYTELTDPLDQRDRLERQSLLAAGGDVEAMQVDEDFLTALEFGMPPTGGLGLGVDRLCMLLLDRSIRETLTFPFVRPAAR</sequence>
<evidence type="ECO:0000256" key="6">
    <source>
        <dbReference type="ARBA" id="ARBA00022989"/>
    </source>
</evidence>
<dbReference type="GO" id="GO:0000049">
    <property type="term" value="F:tRNA binding"/>
    <property type="evidence" value="ECO:0007669"/>
    <property type="project" value="TreeGrafter"/>
</dbReference>
<keyword evidence="6 8" id="KW-1133">Transmembrane helix</keyword>
<keyword evidence="8" id="KW-0472">Membrane</keyword>
<evidence type="ECO:0000313" key="11">
    <source>
        <dbReference type="Proteomes" id="UP000326702"/>
    </source>
</evidence>
<accession>A0A5P9Q9D3</accession>
<dbReference type="PANTHER" id="PTHR42918:SF15">
    <property type="entry name" value="LYSINE--TRNA LIGASE, CHLOROPLASTIC_MITOCHONDRIAL"/>
    <property type="match status" value="1"/>
</dbReference>
<keyword evidence="5" id="KW-0067">ATP-binding</keyword>
<feature type="transmembrane region" description="Helical" evidence="8">
    <location>
        <begin position="149"/>
        <end position="172"/>
    </location>
</feature>
<feature type="domain" description="Aminoacyl-transfer RNA synthetases class-II family profile" evidence="9">
    <location>
        <begin position="782"/>
        <end position="1096"/>
    </location>
</feature>
<evidence type="ECO:0000256" key="3">
    <source>
        <dbReference type="ARBA" id="ARBA00022692"/>
    </source>
</evidence>
<keyword evidence="2 10" id="KW-0436">Ligase</keyword>
<protein>
    <submittedName>
        <fullName evidence="10">Lysine--tRNA ligase</fullName>
        <ecNumber evidence="10">6.1.1.6</ecNumber>
    </submittedName>
</protein>
<dbReference type="PRINTS" id="PR00982">
    <property type="entry name" value="TRNASYNTHLYS"/>
</dbReference>
<evidence type="ECO:0000259" key="9">
    <source>
        <dbReference type="PROSITE" id="PS50862"/>
    </source>
</evidence>
<proteinExistence type="predicted"/>
<dbReference type="PANTHER" id="PTHR42918">
    <property type="entry name" value="LYSYL-TRNA SYNTHETASE"/>
    <property type="match status" value="1"/>
</dbReference>
<feature type="transmembrane region" description="Helical" evidence="8">
    <location>
        <begin position="209"/>
        <end position="230"/>
    </location>
</feature>
<dbReference type="InterPro" id="IPR024320">
    <property type="entry name" value="LPG_synthase_C"/>
</dbReference>
<evidence type="ECO:0000256" key="5">
    <source>
        <dbReference type="ARBA" id="ARBA00022840"/>
    </source>
</evidence>
<keyword evidence="3 8" id="KW-0812">Transmembrane</keyword>
<gene>
    <name evidence="10" type="primary">karS</name>
    <name evidence="10" type="ORF">KDY119_00518</name>
</gene>